<dbReference type="EMBL" id="JANJQO010000432">
    <property type="protein sequence ID" value="KAJ2977852.1"/>
    <property type="molecule type" value="Genomic_DNA"/>
</dbReference>
<dbReference type="Proteomes" id="UP001143910">
    <property type="component" value="Unassembled WGS sequence"/>
</dbReference>
<sequence>MQGFLERHKIPYDVVTDHDLHAQGPSALVGYKTVITGCHPEYHTLQSWRAYEGYLERGGNLMYLGGNGFYWSIAVHDSVPHRIEVRRGGQGVRTSYQEPGERVHALDGAIGGLWRDRGKAANYLVGIGCCGEGAGPGVPYSLNPLMSSQRPDLKSWIFAGLDISSNKPLFGQNTLGGFGGGASADEIDRMDVKYGSPTNAIILASSTGHPDSFGLFPEDVGFPMDKTLGTQTNLIRSDMVYYKTTGGGAVFSVGSISWYCALGWKDYDNDVAVITHNVLKQFML</sequence>
<evidence type="ECO:0000313" key="1">
    <source>
        <dbReference type="EMBL" id="KAJ2977852.1"/>
    </source>
</evidence>
<keyword evidence="2" id="KW-1185">Reference proteome</keyword>
<gene>
    <name evidence="1" type="ORF">NQ176_g4144</name>
</gene>
<comment type="caution">
    <text evidence="1">The sequence shown here is derived from an EMBL/GenBank/DDBJ whole genome shotgun (WGS) entry which is preliminary data.</text>
</comment>
<evidence type="ECO:0000313" key="2">
    <source>
        <dbReference type="Proteomes" id="UP001143910"/>
    </source>
</evidence>
<reference evidence="1" key="1">
    <citation type="submission" date="2022-08" db="EMBL/GenBank/DDBJ databases">
        <title>Genome Sequence of Lecanicillium fungicola.</title>
        <authorList>
            <person name="Buettner E."/>
        </authorList>
    </citation>
    <scope>NUCLEOTIDE SEQUENCE</scope>
    <source>
        <strain evidence="1">Babe33</strain>
    </source>
</reference>
<proteinExistence type="predicted"/>
<organism evidence="1 2">
    <name type="scientific">Zarea fungicola</name>
    <dbReference type="NCBI Taxonomy" id="93591"/>
    <lineage>
        <taxon>Eukaryota</taxon>
        <taxon>Fungi</taxon>
        <taxon>Dikarya</taxon>
        <taxon>Ascomycota</taxon>
        <taxon>Pezizomycotina</taxon>
        <taxon>Sordariomycetes</taxon>
        <taxon>Hypocreomycetidae</taxon>
        <taxon>Hypocreales</taxon>
        <taxon>Cordycipitaceae</taxon>
        <taxon>Zarea</taxon>
    </lineage>
</organism>
<accession>A0ACC1NG37</accession>
<protein>
    <submittedName>
        <fullName evidence="1">Uncharacterized protein</fullName>
    </submittedName>
</protein>
<name>A0ACC1NG37_9HYPO</name>